<feature type="domain" description="HTH iclR-type" evidence="5">
    <location>
        <begin position="23"/>
        <end position="84"/>
    </location>
</feature>
<dbReference type="InterPro" id="IPR036388">
    <property type="entry name" value="WH-like_DNA-bd_sf"/>
</dbReference>
<evidence type="ECO:0000313" key="8">
    <source>
        <dbReference type="Proteomes" id="UP001321498"/>
    </source>
</evidence>
<dbReference type="PROSITE" id="PS51078">
    <property type="entry name" value="ICLR_ED"/>
    <property type="match status" value="1"/>
</dbReference>
<dbReference type="SUPFAM" id="SSF55781">
    <property type="entry name" value="GAF domain-like"/>
    <property type="match status" value="1"/>
</dbReference>
<keyword evidence="8" id="KW-1185">Reference proteome</keyword>
<dbReference type="Pfam" id="PF01614">
    <property type="entry name" value="IclR_C"/>
    <property type="match status" value="1"/>
</dbReference>
<evidence type="ECO:0000259" key="5">
    <source>
        <dbReference type="PROSITE" id="PS51077"/>
    </source>
</evidence>
<sequence>MNAMNASLGDEPVPALGQRTKGVDSARRVLQILLQFTENRPELTIDNVLESFDISVPSAYRYLSLLREMNLIEERSKGTFVLSPRVLQLARSAEASLDYRTLAQPVLARMREKTGETALYLRRVNDAAVALAIAESDHQISISFQPGHLMPLHLGAASKILLSEFSDPKRDQYLDGLRPRWRRRPARSSRPISGRSTGAGTRSRTRRWMRACGRRLPRCGRMGRWWVRSPLLRPRIG</sequence>
<dbReference type="EMBL" id="AP027731">
    <property type="protein sequence ID" value="BDZ47190.1"/>
    <property type="molecule type" value="Genomic_DNA"/>
</dbReference>
<evidence type="ECO:0000256" key="2">
    <source>
        <dbReference type="ARBA" id="ARBA00023125"/>
    </source>
</evidence>
<feature type="compositionally biased region" description="Low complexity" evidence="4">
    <location>
        <begin position="188"/>
        <end position="202"/>
    </location>
</feature>
<dbReference type="SMART" id="SM00346">
    <property type="entry name" value="HTH_ICLR"/>
    <property type="match status" value="1"/>
</dbReference>
<organism evidence="7 8">
    <name type="scientific">Naasia aerilata</name>
    <dbReference type="NCBI Taxonomy" id="1162966"/>
    <lineage>
        <taxon>Bacteria</taxon>
        <taxon>Bacillati</taxon>
        <taxon>Actinomycetota</taxon>
        <taxon>Actinomycetes</taxon>
        <taxon>Micrococcales</taxon>
        <taxon>Microbacteriaceae</taxon>
        <taxon>Naasia</taxon>
    </lineage>
</organism>
<keyword evidence="3" id="KW-0804">Transcription</keyword>
<dbReference type="Gene3D" id="1.10.10.10">
    <property type="entry name" value="Winged helix-like DNA-binding domain superfamily/Winged helix DNA-binding domain"/>
    <property type="match status" value="1"/>
</dbReference>
<evidence type="ECO:0000256" key="3">
    <source>
        <dbReference type="ARBA" id="ARBA00023163"/>
    </source>
</evidence>
<keyword evidence="1" id="KW-0805">Transcription regulation</keyword>
<feature type="domain" description="IclR-ED" evidence="6">
    <location>
        <begin position="85"/>
        <end position="237"/>
    </location>
</feature>
<dbReference type="Gene3D" id="3.30.450.40">
    <property type="match status" value="1"/>
</dbReference>
<dbReference type="InterPro" id="IPR036390">
    <property type="entry name" value="WH_DNA-bd_sf"/>
</dbReference>
<evidence type="ECO:0000313" key="7">
    <source>
        <dbReference type="EMBL" id="BDZ47190.1"/>
    </source>
</evidence>
<dbReference type="InterPro" id="IPR050707">
    <property type="entry name" value="HTH_MetabolicPath_Reg"/>
</dbReference>
<dbReference type="PROSITE" id="PS51077">
    <property type="entry name" value="HTH_ICLR"/>
    <property type="match status" value="1"/>
</dbReference>
<accession>A0ABN6XU75</accession>
<dbReference type="SUPFAM" id="SSF46785">
    <property type="entry name" value="Winged helix' DNA-binding domain"/>
    <property type="match status" value="1"/>
</dbReference>
<feature type="region of interest" description="Disordered" evidence="4">
    <location>
        <begin position="176"/>
        <end position="206"/>
    </location>
</feature>
<name>A0ABN6XU75_9MICO</name>
<evidence type="ECO:0000256" key="1">
    <source>
        <dbReference type="ARBA" id="ARBA00023015"/>
    </source>
</evidence>
<dbReference type="InterPro" id="IPR005471">
    <property type="entry name" value="Tscrpt_reg_IclR_N"/>
</dbReference>
<protein>
    <recommendedName>
        <fullName evidence="9">IclR family transcriptional regulator</fullName>
    </recommendedName>
</protein>
<dbReference type="InterPro" id="IPR029016">
    <property type="entry name" value="GAF-like_dom_sf"/>
</dbReference>
<keyword evidence="2" id="KW-0238">DNA-binding</keyword>
<gene>
    <name evidence="7" type="ORF">GCM10025866_30990</name>
</gene>
<evidence type="ECO:0000256" key="4">
    <source>
        <dbReference type="SAM" id="MobiDB-lite"/>
    </source>
</evidence>
<dbReference type="PANTHER" id="PTHR30136">
    <property type="entry name" value="HELIX-TURN-HELIX TRANSCRIPTIONAL REGULATOR, ICLR FAMILY"/>
    <property type="match status" value="1"/>
</dbReference>
<dbReference type="PANTHER" id="PTHR30136:SF24">
    <property type="entry name" value="HTH-TYPE TRANSCRIPTIONAL REPRESSOR ALLR"/>
    <property type="match status" value="1"/>
</dbReference>
<dbReference type="InterPro" id="IPR014757">
    <property type="entry name" value="Tscrpt_reg_IclR_C"/>
</dbReference>
<evidence type="ECO:0000259" key="6">
    <source>
        <dbReference type="PROSITE" id="PS51078"/>
    </source>
</evidence>
<proteinExistence type="predicted"/>
<reference evidence="8" key="1">
    <citation type="journal article" date="2019" name="Int. J. Syst. Evol. Microbiol.">
        <title>The Global Catalogue of Microorganisms (GCM) 10K type strain sequencing project: providing services to taxonomists for standard genome sequencing and annotation.</title>
        <authorList>
            <consortium name="The Broad Institute Genomics Platform"/>
            <consortium name="The Broad Institute Genome Sequencing Center for Infectious Disease"/>
            <person name="Wu L."/>
            <person name="Ma J."/>
        </authorList>
    </citation>
    <scope>NUCLEOTIDE SEQUENCE [LARGE SCALE GENOMIC DNA]</scope>
    <source>
        <strain evidence="8">NBRC 108725</strain>
    </source>
</reference>
<dbReference type="Proteomes" id="UP001321498">
    <property type="component" value="Chromosome"/>
</dbReference>
<evidence type="ECO:0008006" key="9">
    <source>
        <dbReference type="Google" id="ProtNLM"/>
    </source>
</evidence>
<dbReference type="Pfam" id="PF09339">
    <property type="entry name" value="HTH_IclR"/>
    <property type="match status" value="1"/>
</dbReference>